<protein>
    <recommendedName>
        <fullName evidence="7">Pyroglutamyl-peptidase I</fullName>
    </recommendedName>
</protein>
<evidence type="ECO:0008006" key="7">
    <source>
        <dbReference type="Google" id="ProtNLM"/>
    </source>
</evidence>
<dbReference type="GO" id="GO:0008234">
    <property type="term" value="F:cysteine-type peptidase activity"/>
    <property type="evidence" value="ECO:0007669"/>
    <property type="project" value="UniProtKB-KW"/>
</dbReference>
<dbReference type="Pfam" id="PF01470">
    <property type="entry name" value="Peptidase_C15"/>
    <property type="match status" value="1"/>
</dbReference>
<keyword evidence="6" id="KW-1185">Reference proteome</keyword>
<sequence length="247" mass="26545">MVPIPPIKLLLTGFQGWGSITNNPSEIVGKRLDGAVLDLRKDDGEMSTDAAAGNATLTGDSSLNRSAMAFVTFQSLRVSYRDVEHLVPAAHKSGEWDCIVHLGVGPGYTSCTIESGSNAVGYNSPDVDGAFAPESTGGRGVVGSAARWESTLDCRKCCQELNESGFEHVQLSSDPGSFLCGYTTALSLKCANEKRQDDAKRPIPVVFFHIPFPRENNPASLYSVDELTRVVRALCVFTAQQALEETQ</sequence>
<dbReference type="InterPro" id="IPR036440">
    <property type="entry name" value="Peptidase_C15-like_sf"/>
</dbReference>
<gene>
    <name evidence="5" type="ORF">NliqN6_3808</name>
</gene>
<name>A0A8H3TTT6_9TREE</name>
<evidence type="ECO:0000256" key="4">
    <source>
        <dbReference type="ARBA" id="ARBA00022807"/>
    </source>
</evidence>
<proteinExistence type="inferred from homology"/>
<dbReference type="SUPFAM" id="SSF53182">
    <property type="entry name" value="Pyrrolidone carboxyl peptidase (pyroglutamate aminopeptidase)"/>
    <property type="match status" value="1"/>
</dbReference>
<evidence type="ECO:0000256" key="2">
    <source>
        <dbReference type="ARBA" id="ARBA00022670"/>
    </source>
</evidence>
<dbReference type="PANTHER" id="PTHR23402">
    <property type="entry name" value="PROTEASE FAMILY C15 PYROGLUTAMYL-PEPTIDASE I-RELATED"/>
    <property type="match status" value="1"/>
</dbReference>
<evidence type="ECO:0000313" key="5">
    <source>
        <dbReference type="EMBL" id="GHJ87406.1"/>
    </source>
</evidence>
<keyword evidence="4" id="KW-0788">Thiol protease</keyword>
<dbReference type="Proteomes" id="UP000620104">
    <property type="component" value="Unassembled WGS sequence"/>
</dbReference>
<comment type="similarity">
    <text evidence="1">Belongs to the peptidase C15 family.</text>
</comment>
<reference evidence="5" key="1">
    <citation type="submission" date="2020-07" db="EMBL/GenBank/DDBJ databases">
        <title>Draft Genome Sequence of a Deep-Sea Yeast, Naganishia (Cryptococcus) liquefaciens strain N6.</title>
        <authorList>
            <person name="Han Y.W."/>
            <person name="Kajitani R."/>
            <person name="Morimoto H."/>
            <person name="Parhat M."/>
            <person name="Tsubouchi H."/>
            <person name="Bakenova O."/>
            <person name="Ogata M."/>
            <person name="Argunhan B."/>
            <person name="Aoki R."/>
            <person name="Kajiwara S."/>
            <person name="Itoh T."/>
            <person name="Iwasaki H."/>
        </authorList>
    </citation>
    <scope>NUCLEOTIDE SEQUENCE</scope>
    <source>
        <strain evidence="5">N6</strain>
    </source>
</reference>
<dbReference type="AlphaFoldDB" id="A0A8H3TTT6"/>
<keyword evidence="3" id="KW-0378">Hydrolase</keyword>
<evidence type="ECO:0000256" key="1">
    <source>
        <dbReference type="ARBA" id="ARBA00006641"/>
    </source>
</evidence>
<dbReference type="Gene3D" id="3.40.630.20">
    <property type="entry name" value="Peptidase C15, pyroglutamyl peptidase I-like"/>
    <property type="match status" value="1"/>
</dbReference>
<evidence type="ECO:0000313" key="6">
    <source>
        <dbReference type="Proteomes" id="UP000620104"/>
    </source>
</evidence>
<dbReference type="InterPro" id="IPR016125">
    <property type="entry name" value="Peptidase_C15-like"/>
</dbReference>
<dbReference type="EMBL" id="BLZA01000021">
    <property type="protein sequence ID" value="GHJ87406.1"/>
    <property type="molecule type" value="Genomic_DNA"/>
</dbReference>
<dbReference type="OrthoDB" id="407146at2759"/>
<keyword evidence="2" id="KW-0645">Protease</keyword>
<organism evidence="5 6">
    <name type="scientific">Naganishia liquefaciens</name>
    <dbReference type="NCBI Taxonomy" id="104408"/>
    <lineage>
        <taxon>Eukaryota</taxon>
        <taxon>Fungi</taxon>
        <taxon>Dikarya</taxon>
        <taxon>Basidiomycota</taxon>
        <taxon>Agaricomycotina</taxon>
        <taxon>Tremellomycetes</taxon>
        <taxon>Filobasidiales</taxon>
        <taxon>Filobasidiaceae</taxon>
        <taxon>Naganishia</taxon>
    </lineage>
</organism>
<accession>A0A8H3TTT6</accession>
<dbReference type="GO" id="GO:0006508">
    <property type="term" value="P:proteolysis"/>
    <property type="evidence" value="ECO:0007669"/>
    <property type="project" value="UniProtKB-KW"/>
</dbReference>
<comment type="caution">
    <text evidence="5">The sequence shown here is derived from an EMBL/GenBank/DDBJ whole genome shotgun (WGS) entry which is preliminary data.</text>
</comment>
<evidence type="ECO:0000256" key="3">
    <source>
        <dbReference type="ARBA" id="ARBA00022801"/>
    </source>
</evidence>
<dbReference type="PANTHER" id="PTHR23402:SF1">
    <property type="entry name" value="PYROGLUTAMYL-PEPTIDASE I"/>
    <property type="match status" value="1"/>
</dbReference>